<dbReference type="GO" id="GO:0031902">
    <property type="term" value="C:late endosome membrane"/>
    <property type="evidence" value="ECO:0007669"/>
    <property type="project" value="TreeGrafter"/>
</dbReference>
<evidence type="ECO:0000313" key="4">
    <source>
        <dbReference type="EMBL" id="OXA60287.1"/>
    </source>
</evidence>
<evidence type="ECO:0000313" key="5">
    <source>
        <dbReference type="Proteomes" id="UP000198287"/>
    </source>
</evidence>
<reference evidence="4 5" key="1">
    <citation type="submission" date="2015-12" db="EMBL/GenBank/DDBJ databases">
        <title>The genome of Folsomia candida.</title>
        <authorList>
            <person name="Faddeeva A."/>
            <person name="Derks M.F."/>
            <person name="Anvar Y."/>
            <person name="Smit S."/>
            <person name="Van Straalen N."/>
            <person name="Roelofs D."/>
        </authorList>
    </citation>
    <scope>NUCLEOTIDE SEQUENCE [LARGE SCALE GENOMIC DNA]</scope>
    <source>
        <strain evidence="4 5">VU population</strain>
        <tissue evidence="4">Whole body</tissue>
    </source>
</reference>
<keyword evidence="2" id="KW-0472">Membrane</keyword>
<name>A0A226ESZ1_FOLCA</name>
<dbReference type="Pfam" id="PF05050">
    <property type="entry name" value="Methyltransf_21"/>
    <property type="match status" value="1"/>
</dbReference>
<dbReference type="OrthoDB" id="6357215at2759"/>
<dbReference type="InterPro" id="IPR006342">
    <property type="entry name" value="FkbM_mtfrase"/>
</dbReference>
<dbReference type="GO" id="GO:0005789">
    <property type="term" value="C:endoplasmic reticulum membrane"/>
    <property type="evidence" value="ECO:0007669"/>
    <property type="project" value="TreeGrafter"/>
</dbReference>
<accession>A0A226ESZ1</accession>
<dbReference type="PANTHER" id="PTHR34009">
    <property type="entry name" value="PROTEIN STAR"/>
    <property type="match status" value="1"/>
</dbReference>
<dbReference type="InterPro" id="IPR029063">
    <property type="entry name" value="SAM-dependent_MTases_sf"/>
</dbReference>
<dbReference type="InterPro" id="IPR053202">
    <property type="entry name" value="EGF_Rcpt_Signaling_Reg"/>
</dbReference>
<dbReference type="GO" id="GO:0005886">
    <property type="term" value="C:plasma membrane"/>
    <property type="evidence" value="ECO:0007669"/>
    <property type="project" value="TreeGrafter"/>
</dbReference>
<evidence type="ECO:0000256" key="2">
    <source>
        <dbReference type="SAM" id="Phobius"/>
    </source>
</evidence>
<feature type="domain" description="Methyltransferase FkbM" evidence="3">
    <location>
        <begin position="129"/>
        <end position="290"/>
    </location>
</feature>
<dbReference type="GO" id="GO:0016197">
    <property type="term" value="P:endosomal transport"/>
    <property type="evidence" value="ECO:0007669"/>
    <property type="project" value="TreeGrafter"/>
</dbReference>
<dbReference type="PANTHER" id="PTHR34009:SF2">
    <property type="entry name" value="PROTEIN STAR"/>
    <property type="match status" value="1"/>
</dbReference>
<dbReference type="SUPFAM" id="SSF53335">
    <property type="entry name" value="S-adenosyl-L-methionine-dependent methyltransferases"/>
    <property type="match status" value="1"/>
</dbReference>
<feature type="transmembrane region" description="Helical" evidence="2">
    <location>
        <begin position="30"/>
        <end position="46"/>
    </location>
</feature>
<keyword evidence="2" id="KW-0812">Transmembrane</keyword>
<sequence>MFSKRPSKYSPPIRTNKDSPFLEKNSRTKLTVSVIVVCLIVIYLLCTKNRRRNDSDIEKLLNSDNLNVILEQDDPDLVLFVKQNYIFKKSAADRSIGEQSETRPSKLVEYLLGQNLVTKDVSDSRYFVEIGANDGLRFTSAFYLETNLGWSGLIVEPYSVPFKELMTRPTHSQNRISFSNTTIAMTPYASKEKFHYNPTVPFWGGLSFRFYKGTQKHMNVVTIPLYTLLLAADSPSKIDLLILDTEGTELETLKTLPFDKVEVSLIAVETYNGKEGPSAVEEFLFGKGYESVAKIEVPLDPKLVEQISSIIVRTDVHSEYQIFKLKQN</sequence>
<comment type="caution">
    <text evidence="4">The sequence shown here is derived from an EMBL/GenBank/DDBJ whole genome shotgun (WGS) entry which is preliminary data.</text>
</comment>
<dbReference type="EMBL" id="LNIX01000002">
    <property type="protein sequence ID" value="OXA60287.1"/>
    <property type="molecule type" value="Genomic_DNA"/>
</dbReference>
<dbReference type="GO" id="GO:0005794">
    <property type="term" value="C:Golgi apparatus"/>
    <property type="evidence" value="ECO:0007669"/>
    <property type="project" value="TreeGrafter"/>
</dbReference>
<evidence type="ECO:0000256" key="1">
    <source>
        <dbReference type="SAM" id="MobiDB-lite"/>
    </source>
</evidence>
<evidence type="ECO:0000259" key="3">
    <source>
        <dbReference type="Pfam" id="PF05050"/>
    </source>
</evidence>
<dbReference type="Proteomes" id="UP000198287">
    <property type="component" value="Unassembled WGS sequence"/>
</dbReference>
<gene>
    <name evidence="4" type="ORF">Fcan01_04845</name>
</gene>
<dbReference type="AlphaFoldDB" id="A0A226ESZ1"/>
<dbReference type="GO" id="GO:0006888">
    <property type="term" value="P:endoplasmic reticulum to Golgi vesicle-mediated transport"/>
    <property type="evidence" value="ECO:0007669"/>
    <property type="project" value="TreeGrafter"/>
</dbReference>
<dbReference type="Gene3D" id="3.40.50.150">
    <property type="entry name" value="Vaccinia Virus protein VP39"/>
    <property type="match status" value="1"/>
</dbReference>
<protein>
    <submittedName>
        <fullName evidence="4">Protein Star</fullName>
    </submittedName>
</protein>
<organism evidence="4 5">
    <name type="scientific">Folsomia candida</name>
    <name type="common">Springtail</name>
    <dbReference type="NCBI Taxonomy" id="158441"/>
    <lineage>
        <taxon>Eukaryota</taxon>
        <taxon>Metazoa</taxon>
        <taxon>Ecdysozoa</taxon>
        <taxon>Arthropoda</taxon>
        <taxon>Hexapoda</taxon>
        <taxon>Collembola</taxon>
        <taxon>Entomobryomorpha</taxon>
        <taxon>Isotomoidea</taxon>
        <taxon>Isotomidae</taxon>
        <taxon>Proisotominae</taxon>
        <taxon>Folsomia</taxon>
    </lineage>
</organism>
<feature type="region of interest" description="Disordered" evidence="1">
    <location>
        <begin position="1"/>
        <end position="20"/>
    </location>
</feature>
<keyword evidence="2" id="KW-1133">Transmembrane helix</keyword>
<proteinExistence type="predicted"/>
<keyword evidence="5" id="KW-1185">Reference proteome</keyword>